<keyword evidence="2" id="KW-1185">Reference proteome</keyword>
<proteinExistence type="predicted"/>
<reference evidence="1 2" key="2">
    <citation type="journal article" date="2022" name="Mol. Ecol. Resour.">
        <title>The genomes of chicory, endive, great burdock and yacon provide insights into Asteraceae paleo-polyploidization history and plant inulin production.</title>
        <authorList>
            <person name="Fan W."/>
            <person name="Wang S."/>
            <person name="Wang H."/>
            <person name="Wang A."/>
            <person name="Jiang F."/>
            <person name="Liu H."/>
            <person name="Zhao H."/>
            <person name="Xu D."/>
            <person name="Zhang Y."/>
        </authorList>
    </citation>
    <scope>NUCLEOTIDE SEQUENCE [LARGE SCALE GENOMIC DNA]</scope>
    <source>
        <strain evidence="2">cv. Yunnan</strain>
        <tissue evidence="1">Leaves</tissue>
    </source>
</reference>
<evidence type="ECO:0000313" key="1">
    <source>
        <dbReference type="EMBL" id="KAI3783369.1"/>
    </source>
</evidence>
<organism evidence="1 2">
    <name type="scientific">Smallanthus sonchifolius</name>
    <dbReference type="NCBI Taxonomy" id="185202"/>
    <lineage>
        <taxon>Eukaryota</taxon>
        <taxon>Viridiplantae</taxon>
        <taxon>Streptophyta</taxon>
        <taxon>Embryophyta</taxon>
        <taxon>Tracheophyta</taxon>
        <taxon>Spermatophyta</taxon>
        <taxon>Magnoliopsida</taxon>
        <taxon>eudicotyledons</taxon>
        <taxon>Gunneridae</taxon>
        <taxon>Pentapetalae</taxon>
        <taxon>asterids</taxon>
        <taxon>campanulids</taxon>
        <taxon>Asterales</taxon>
        <taxon>Asteraceae</taxon>
        <taxon>Asteroideae</taxon>
        <taxon>Heliantheae alliance</taxon>
        <taxon>Millerieae</taxon>
        <taxon>Smallanthus</taxon>
    </lineage>
</organism>
<protein>
    <submittedName>
        <fullName evidence="1">Uncharacterized protein</fullName>
    </submittedName>
</protein>
<name>A0ACB9GIC7_9ASTR</name>
<accession>A0ACB9GIC7</accession>
<comment type="caution">
    <text evidence="1">The sequence shown here is derived from an EMBL/GenBank/DDBJ whole genome shotgun (WGS) entry which is preliminary data.</text>
</comment>
<dbReference type="EMBL" id="CM042031">
    <property type="protein sequence ID" value="KAI3783369.1"/>
    <property type="molecule type" value="Genomic_DNA"/>
</dbReference>
<evidence type="ECO:0000313" key="2">
    <source>
        <dbReference type="Proteomes" id="UP001056120"/>
    </source>
</evidence>
<reference evidence="2" key="1">
    <citation type="journal article" date="2022" name="Mol. Ecol. Resour.">
        <title>The genomes of chicory, endive, great burdock and yacon provide insights into Asteraceae palaeo-polyploidization history and plant inulin production.</title>
        <authorList>
            <person name="Fan W."/>
            <person name="Wang S."/>
            <person name="Wang H."/>
            <person name="Wang A."/>
            <person name="Jiang F."/>
            <person name="Liu H."/>
            <person name="Zhao H."/>
            <person name="Xu D."/>
            <person name="Zhang Y."/>
        </authorList>
    </citation>
    <scope>NUCLEOTIDE SEQUENCE [LARGE SCALE GENOMIC DNA]</scope>
    <source>
        <strain evidence="2">cv. Yunnan</strain>
    </source>
</reference>
<dbReference type="Proteomes" id="UP001056120">
    <property type="component" value="Linkage Group LG14"/>
</dbReference>
<sequence length="343" mass="38130">MFPLSHKYTPGKLTECTRHRFFTFSSSHPSAPLTHTHMATDSRQRTPEIFISRRPKKNRNRISATGNRDPIMLNAPDTSSNLIIPKSSPAAVITPRKVPVLYYLTRNGHIEHPHLIDVPLASLHGLYLRDVMNTLNYHRGKGMANMYSWSFKRSYKNGYVWHDLSEDDLIEVTNGHDYVLKGSELLQTHPAEANHAGDDCSATTTAAAAVMNRRRNQSWSSFDNPQEYMVVKCESSRELAANFAADAATQTEERMRRQSFEGGRKGHVAVALRSEEVPSPPPSNSSSEEVSGARDVDQALSVRDGDPTAEDQHDGSGRMKASQVLMQLITCGAPSSRLKMQAG</sequence>
<gene>
    <name evidence="1" type="ORF">L1987_42448</name>
</gene>